<accession>A0A8K0NTT2</accession>
<dbReference type="PANTHER" id="PTHR11702:SF43">
    <property type="entry name" value="GTP-BINDING PROTEIN 10"/>
    <property type="match status" value="1"/>
</dbReference>
<dbReference type="CDD" id="cd01898">
    <property type="entry name" value="Obg"/>
    <property type="match status" value="1"/>
</dbReference>
<dbReference type="Pfam" id="PF01926">
    <property type="entry name" value="MMR_HSR1"/>
    <property type="match status" value="1"/>
</dbReference>
<dbReference type="AlphaFoldDB" id="A0A8K0NTT2"/>
<dbReference type="OrthoDB" id="347018at2759"/>
<dbReference type="PRINTS" id="PR00326">
    <property type="entry name" value="GTP1OBG"/>
</dbReference>
<evidence type="ECO:0000313" key="6">
    <source>
        <dbReference type="Proteomes" id="UP000792457"/>
    </source>
</evidence>
<evidence type="ECO:0000313" key="5">
    <source>
        <dbReference type="EMBL" id="KAG8224390.1"/>
    </source>
</evidence>
<dbReference type="SUPFAM" id="SSF52540">
    <property type="entry name" value="P-loop containing nucleoside triphosphate hydrolases"/>
    <property type="match status" value="1"/>
</dbReference>
<dbReference type="InterPro" id="IPR031167">
    <property type="entry name" value="G_OBG"/>
</dbReference>
<dbReference type="InterPro" id="IPR006169">
    <property type="entry name" value="GTP1_OBG_dom"/>
</dbReference>
<dbReference type="PROSITE" id="PS51710">
    <property type="entry name" value="G_OBG"/>
    <property type="match status" value="1"/>
</dbReference>
<dbReference type="InterPro" id="IPR006073">
    <property type="entry name" value="GTP-bd"/>
</dbReference>
<evidence type="ECO:0000259" key="4">
    <source>
        <dbReference type="PROSITE" id="PS51883"/>
    </source>
</evidence>
<dbReference type="Gene3D" id="3.40.50.300">
    <property type="entry name" value="P-loop containing nucleotide triphosphate hydrolases"/>
    <property type="match status" value="1"/>
</dbReference>
<dbReference type="Pfam" id="PF01018">
    <property type="entry name" value="GTP1_OBG"/>
    <property type="match status" value="1"/>
</dbReference>
<dbReference type="SUPFAM" id="SSF82051">
    <property type="entry name" value="Obg GTP-binding protein N-terminal domain"/>
    <property type="match status" value="1"/>
</dbReference>
<dbReference type="GO" id="GO:0005739">
    <property type="term" value="C:mitochondrion"/>
    <property type="evidence" value="ECO:0007669"/>
    <property type="project" value="TreeGrafter"/>
</dbReference>
<dbReference type="InterPro" id="IPR045086">
    <property type="entry name" value="OBG_GTPase"/>
</dbReference>
<evidence type="ECO:0000256" key="1">
    <source>
        <dbReference type="ARBA" id="ARBA00022741"/>
    </source>
</evidence>
<evidence type="ECO:0000259" key="3">
    <source>
        <dbReference type="PROSITE" id="PS51710"/>
    </source>
</evidence>
<feature type="domain" description="OBG-type G" evidence="3">
    <location>
        <begin position="159"/>
        <end position="325"/>
    </location>
</feature>
<reference evidence="5" key="2">
    <citation type="submission" date="2017-10" db="EMBL/GenBank/DDBJ databases">
        <title>Ladona fulva Genome sequencing and assembly.</title>
        <authorList>
            <person name="Murali S."/>
            <person name="Richards S."/>
            <person name="Bandaranaike D."/>
            <person name="Bellair M."/>
            <person name="Blankenburg K."/>
            <person name="Chao H."/>
            <person name="Dinh H."/>
            <person name="Doddapaneni H."/>
            <person name="Dugan-Rocha S."/>
            <person name="Elkadiri S."/>
            <person name="Gnanaolivu R."/>
            <person name="Hernandez B."/>
            <person name="Skinner E."/>
            <person name="Javaid M."/>
            <person name="Lee S."/>
            <person name="Li M."/>
            <person name="Ming W."/>
            <person name="Munidasa M."/>
            <person name="Muniz J."/>
            <person name="Nguyen L."/>
            <person name="Hughes D."/>
            <person name="Osuji N."/>
            <person name="Pu L.-L."/>
            <person name="Puazo M."/>
            <person name="Qu C."/>
            <person name="Quiroz J."/>
            <person name="Raj R."/>
            <person name="Weissenberger G."/>
            <person name="Xin Y."/>
            <person name="Zou X."/>
            <person name="Han Y."/>
            <person name="Worley K."/>
            <person name="Muzny D."/>
            <person name="Gibbs R."/>
        </authorList>
    </citation>
    <scope>NUCLEOTIDE SEQUENCE</scope>
    <source>
        <strain evidence="5">Sampled in the wild</strain>
    </source>
</reference>
<dbReference type="Proteomes" id="UP000792457">
    <property type="component" value="Unassembled WGS sequence"/>
</dbReference>
<gene>
    <name evidence="5" type="ORF">J437_LFUL016393</name>
</gene>
<organism evidence="5 6">
    <name type="scientific">Ladona fulva</name>
    <name type="common">Scarce chaser dragonfly</name>
    <name type="synonym">Libellula fulva</name>
    <dbReference type="NCBI Taxonomy" id="123851"/>
    <lineage>
        <taxon>Eukaryota</taxon>
        <taxon>Metazoa</taxon>
        <taxon>Ecdysozoa</taxon>
        <taxon>Arthropoda</taxon>
        <taxon>Hexapoda</taxon>
        <taxon>Insecta</taxon>
        <taxon>Pterygota</taxon>
        <taxon>Palaeoptera</taxon>
        <taxon>Odonata</taxon>
        <taxon>Epiprocta</taxon>
        <taxon>Anisoptera</taxon>
        <taxon>Libelluloidea</taxon>
        <taxon>Libellulidae</taxon>
        <taxon>Ladona</taxon>
    </lineage>
</organism>
<dbReference type="InterPro" id="IPR027417">
    <property type="entry name" value="P-loop_NTPase"/>
</dbReference>
<name>A0A8K0NTT2_LADFU</name>
<dbReference type="InterPro" id="IPR036726">
    <property type="entry name" value="GTP1_OBG_dom_sf"/>
</dbReference>
<dbReference type="GO" id="GO:0005525">
    <property type="term" value="F:GTP binding"/>
    <property type="evidence" value="ECO:0007669"/>
    <property type="project" value="UniProtKB-KW"/>
</dbReference>
<dbReference type="Gene3D" id="2.70.210.12">
    <property type="entry name" value="GTP1/OBG domain"/>
    <property type="match status" value="1"/>
</dbReference>
<keyword evidence="2" id="KW-0342">GTP-binding</keyword>
<evidence type="ECO:0008006" key="7">
    <source>
        <dbReference type="Google" id="ProtNLM"/>
    </source>
</evidence>
<keyword evidence="6" id="KW-1185">Reference proteome</keyword>
<feature type="domain" description="Obg" evidence="4">
    <location>
        <begin position="23"/>
        <end position="158"/>
    </location>
</feature>
<comment type="caution">
    <text evidence="5">The sequence shown here is derived from an EMBL/GenBank/DDBJ whole genome shotgun (WGS) entry which is preliminary data.</text>
</comment>
<dbReference type="PANTHER" id="PTHR11702">
    <property type="entry name" value="DEVELOPMENTALLY REGULATED GTP-BINDING PROTEIN-RELATED"/>
    <property type="match status" value="1"/>
</dbReference>
<keyword evidence="1" id="KW-0547">Nucleotide-binding</keyword>
<dbReference type="PROSITE" id="PS51883">
    <property type="entry name" value="OBG"/>
    <property type="match status" value="1"/>
</dbReference>
<dbReference type="GO" id="GO:0003924">
    <property type="term" value="F:GTPase activity"/>
    <property type="evidence" value="ECO:0007669"/>
    <property type="project" value="InterPro"/>
</dbReference>
<reference evidence="5" key="1">
    <citation type="submission" date="2013-04" db="EMBL/GenBank/DDBJ databases">
        <authorList>
            <person name="Qu J."/>
            <person name="Murali S.C."/>
            <person name="Bandaranaike D."/>
            <person name="Bellair M."/>
            <person name="Blankenburg K."/>
            <person name="Chao H."/>
            <person name="Dinh H."/>
            <person name="Doddapaneni H."/>
            <person name="Downs B."/>
            <person name="Dugan-Rocha S."/>
            <person name="Elkadiri S."/>
            <person name="Gnanaolivu R.D."/>
            <person name="Hernandez B."/>
            <person name="Javaid M."/>
            <person name="Jayaseelan J.C."/>
            <person name="Lee S."/>
            <person name="Li M."/>
            <person name="Ming W."/>
            <person name="Munidasa M."/>
            <person name="Muniz J."/>
            <person name="Nguyen L."/>
            <person name="Ongeri F."/>
            <person name="Osuji N."/>
            <person name="Pu L.-L."/>
            <person name="Puazo M."/>
            <person name="Qu C."/>
            <person name="Quiroz J."/>
            <person name="Raj R."/>
            <person name="Weissenberger G."/>
            <person name="Xin Y."/>
            <person name="Zou X."/>
            <person name="Han Y."/>
            <person name="Richards S."/>
            <person name="Worley K."/>
            <person name="Muzny D."/>
            <person name="Gibbs R."/>
        </authorList>
    </citation>
    <scope>NUCLEOTIDE SEQUENCE</scope>
    <source>
        <strain evidence="5">Sampled in the wild</strain>
    </source>
</reference>
<protein>
    <recommendedName>
        <fullName evidence="7">Mitochondrial ribosome-associated GTPase 2</fullName>
    </recommendedName>
</protein>
<evidence type="ECO:0000256" key="2">
    <source>
        <dbReference type="ARBA" id="ARBA00023134"/>
    </source>
</evidence>
<proteinExistence type="predicted"/>
<sequence length="325" mass="35476">MVWITKILFATSAKKPLRRYLRGRFLDTLRLNVRGGAGGMGYPKFGGIGGKGGDVYLVAKDGETLKSVTRKYPLKRISAGSGENSRKNCIFGQPGKDILVEVPVGIIVMGENGSKLCELNEEGSKFLVAQGSPGGCPQSGFNGNPGVANNITLDLRLIADVGLVGFPNAGKSSLLRAISNAKPKVASYPYDDCRPRLYVTTLQPEIGVVSMPDDKTYTVADLPGLIEGAHINIGLGHKFLKHIERTRILLFVVDIFGFSLSPKHIHRSCLDTIVLLNKSDSIGLFFQLLSIVKQYALIIEFRSTALLKNFQRDIEGIMLHYVKKK</sequence>
<dbReference type="EMBL" id="KZ308194">
    <property type="protein sequence ID" value="KAG8224390.1"/>
    <property type="molecule type" value="Genomic_DNA"/>
</dbReference>
<dbReference type="GO" id="GO:0042254">
    <property type="term" value="P:ribosome biogenesis"/>
    <property type="evidence" value="ECO:0007669"/>
    <property type="project" value="UniProtKB-UniRule"/>
</dbReference>